<proteinExistence type="predicted"/>
<accession>A0A6G0X8V9</accession>
<dbReference type="GO" id="GO:0051087">
    <property type="term" value="F:protein-folding chaperone binding"/>
    <property type="evidence" value="ECO:0007669"/>
    <property type="project" value="TreeGrafter"/>
</dbReference>
<organism evidence="2 3">
    <name type="scientific">Aphanomyces euteiches</name>
    <dbReference type="NCBI Taxonomy" id="100861"/>
    <lineage>
        <taxon>Eukaryota</taxon>
        <taxon>Sar</taxon>
        <taxon>Stramenopiles</taxon>
        <taxon>Oomycota</taxon>
        <taxon>Saprolegniomycetes</taxon>
        <taxon>Saprolegniales</taxon>
        <taxon>Verrucalvaceae</taxon>
        <taxon>Aphanomyces</taxon>
    </lineage>
</organism>
<reference evidence="2 3" key="1">
    <citation type="submission" date="2019-07" db="EMBL/GenBank/DDBJ databases">
        <title>Genomics analysis of Aphanomyces spp. identifies a new class of oomycete effector associated with host adaptation.</title>
        <authorList>
            <person name="Gaulin E."/>
        </authorList>
    </citation>
    <scope>NUCLEOTIDE SEQUENCE [LARGE SCALE GENOMIC DNA]</scope>
    <source>
        <strain evidence="2 3">ATCC 201684</strain>
    </source>
</reference>
<dbReference type="Proteomes" id="UP000481153">
    <property type="component" value="Unassembled WGS sequence"/>
</dbReference>
<evidence type="ECO:0000259" key="1">
    <source>
        <dbReference type="PROSITE" id="PS50076"/>
    </source>
</evidence>
<dbReference type="VEuPathDB" id="FungiDB:AeMF1_003793"/>
<dbReference type="Gene3D" id="1.10.287.110">
    <property type="entry name" value="DnaJ domain"/>
    <property type="match status" value="1"/>
</dbReference>
<gene>
    <name evidence="2" type="ORF">Ae201684_007484</name>
</gene>
<dbReference type="InterPro" id="IPR001623">
    <property type="entry name" value="DnaJ_domain"/>
</dbReference>
<dbReference type="InterPro" id="IPR018253">
    <property type="entry name" value="DnaJ_domain_CS"/>
</dbReference>
<evidence type="ECO:0000313" key="2">
    <source>
        <dbReference type="EMBL" id="KAF0736470.1"/>
    </source>
</evidence>
<dbReference type="GO" id="GO:0051082">
    <property type="term" value="F:unfolded protein binding"/>
    <property type="evidence" value="ECO:0007669"/>
    <property type="project" value="TreeGrafter"/>
</dbReference>
<comment type="caution">
    <text evidence="2">The sequence shown here is derived from an EMBL/GenBank/DDBJ whole genome shotgun (WGS) entry which is preliminary data.</text>
</comment>
<sequence>MSGKADFYKLLNVEPYASMEDIKQAYRKLALLHHPDRKLGQDTQTSALTTPSTSTFFQDVNEAYDVLSDPEKRTEYDLKHYGMSTFASAINPANIGAVKNDGYKRMTSEDVNRLLANANALDRMTTADYQRSRSTVAPHGIGRRATDFAERKAFRGRNTPLPSQNATFARLAVPAIMLSDEAIFKIPDSVLSYSRVVND</sequence>
<dbReference type="GO" id="GO:0005737">
    <property type="term" value="C:cytoplasm"/>
    <property type="evidence" value="ECO:0007669"/>
    <property type="project" value="TreeGrafter"/>
</dbReference>
<dbReference type="PROSITE" id="PS50076">
    <property type="entry name" value="DNAJ_2"/>
    <property type="match status" value="1"/>
</dbReference>
<evidence type="ECO:0000313" key="3">
    <source>
        <dbReference type="Proteomes" id="UP000481153"/>
    </source>
</evidence>
<dbReference type="Pfam" id="PF00226">
    <property type="entry name" value="DnaJ"/>
    <property type="match status" value="1"/>
</dbReference>
<dbReference type="GO" id="GO:0005634">
    <property type="term" value="C:nucleus"/>
    <property type="evidence" value="ECO:0007669"/>
    <property type="project" value="TreeGrafter"/>
</dbReference>
<dbReference type="EMBL" id="VJMJ01000089">
    <property type="protein sequence ID" value="KAF0736470.1"/>
    <property type="molecule type" value="Genomic_DNA"/>
</dbReference>
<dbReference type="PANTHER" id="PTHR43948">
    <property type="entry name" value="DNAJ HOMOLOG SUBFAMILY B"/>
    <property type="match status" value="1"/>
</dbReference>
<name>A0A6G0X8V9_9STRA</name>
<feature type="domain" description="J" evidence="1">
    <location>
        <begin position="6"/>
        <end position="80"/>
    </location>
</feature>
<dbReference type="PANTHER" id="PTHR43948:SF10">
    <property type="entry name" value="MRJ, ISOFORM E"/>
    <property type="match status" value="1"/>
</dbReference>
<keyword evidence="3" id="KW-1185">Reference proteome</keyword>
<dbReference type="AlphaFoldDB" id="A0A6G0X8V9"/>
<dbReference type="InterPro" id="IPR036869">
    <property type="entry name" value="J_dom_sf"/>
</dbReference>
<dbReference type="SMART" id="SM00271">
    <property type="entry name" value="DnaJ"/>
    <property type="match status" value="1"/>
</dbReference>
<dbReference type="PROSITE" id="PS00636">
    <property type="entry name" value="DNAJ_1"/>
    <property type="match status" value="1"/>
</dbReference>
<dbReference type="GO" id="GO:0044183">
    <property type="term" value="F:protein folding chaperone"/>
    <property type="evidence" value="ECO:0007669"/>
    <property type="project" value="TreeGrafter"/>
</dbReference>
<protein>
    <recommendedName>
        <fullName evidence="1">J domain-containing protein</fullName>
    </recommendedName>
</protein>
<dbReference type="CDD" id="cd06257">
    <property type="entry name" value="DnaJ"/>
    <property type="match status" value="1"/>
</dbReference>
<dbReference type="PRINTS" id="PR00625">
    <property type="entry name" value="JDOMAIN"/>
</dbReference>
<dbReference type="SUPFAM" id="SSF46565">
    <property type="entry name" value="Chaperone J-domain"/>
    <property type="match status" value="1"/>
</dbReference>